<keyword evidence="6" id="KW-0030">Aminoacyl-tRNA synthetase</keyword>
<dbReference type="Gene3D" id="3.30.930.10">
    <property type="entry name" value="Bira Bifunctional Protein, Domain 2"/>
    <property type="match status" value="1"/>
</dbReference>
<evidence type="ECO:0000256" key="4">
    <source>
        <dbReference type="ARBA" id="ARBA00022840"/>
    </source>
</evidence>
<gene>
    <name evidence="8" type="ORF">ACD_3C00188G0030</name>
</gene>
<comment type="similarity">
    <text evidence="1">Belongs to the class-II aminoacyl-tRNA synthetase family.</text>
</comment>
<dbReference type="Pfam" id="PF03147">
    <property type="entry name" value="FDX-ACB"/>
    <property type="match status" value="1"/>
</dbReference>
<evidence type="ECO:0000256" key="2">
    <source>
        <dbReference type="ARBA" id="ARBA00022598"/>
    </source>
</evidence>
<keyword evidence="3" id="KW-0547">Nucleotide-binding</keyword>
<dbReference type="SUPFAM" id="SSF54991">
    <property type="entry name" value="Anticodon-binding domain of PheRS"/>
    <property type="match status" value="1"/>
</dbReference>
<evidence type="ECO:0000259" key="7">
    <source>
        <dbReference type="PROSITE" id="PS51447"/>
    </source>
</evidence>
<accession>K2GBQ5</accession>
<organism evidence="8">
    <name type="scientific">uncultured bacterium</name>
    <name type="common">gcode 4</name>
    <dbReference type="NCBI Taxonomy" id="1234023"/>
    <lineage>
        <taxon>Bacteria</taxon>
        <taxon>environmental samples</taxon>
    </lineage>
</organism>
<dbReference type="GO" id="GO:0000049">
    <property type="term" value="F:tRNA binding"/>
    <property type="evidence" value="ECO:0007669"/>
    <property type="project" value="InterPro"/>
</dbReference>
<dbReference type="PANTHER" id="PTHR11538:SF41">
    <property type="entry name" value="PHENYLALANINE--TRNA LIGASE, MITOCHONDRIAL"/>
    <property type="match status" value="1"/>
</dbReference>
<dbReference type="InterPro" id="IPR002319">
    <property type="entry name" value="Phenylalanyl-tRNA_Synthase"/>
</dbReference>
<keyword evidence="5" id="KW-0648">Protein biosynthesis</keyword>
<dbReference type="PANTHER" id="PTHR11538">
    <property type="entry name" value="PHENYLALANYL-TRNA SYNTHETASE"/>
    <property type="match status" value="1"/>
</dbReference>
<sequence>MNEDKIWLDIVRDRLKDENITLTQKAYLSRILRVHGMPDLTKISWHPVNLLIENIISSPFYKSFDMIGVPEIVSEFETFDLFNFPENHVARRPSDSYFINKSAIKNESILLRPHTSVMWYHYLVKWGWIEKLEKEWEVKALSWGKVYRVDELDKTHHECFHQIDWFRIASKEKEIINQDTLKDVLSNTIKALFWNKIEYRFNVDTFPYTTDSLEAEVMYKWKWLEVLWAWVVHPDVLEKLWLDSRKYNWWAFGFWIERLVMALKQIPDIRIFWSDDKRITKQWWDFEPYKEVSSYPPVYKEISLVVPKDRFLKDLEEEKKSWELELTKDTESDFFAITWVIRDVWWDLIEEVKIIDMYENDLKFSMDNKSISIKIVFRSIERTLTNEEINEMYFEIREKIQTNLGYEIR</sequence>
<dbReference type="AlphaFoldDB" id="K2GBQ5"/>
<evidence type="ECO:0000256" key="1">
    <source>
        <dbReference type="ARBA" id="ARBA00008226"/>
    </source>
</evidence>
<dbReference type="SUPFAM" id="SSF55681">
    <property type="entry name" value="Class II aaRS and biotin synthetases"/>
    <property type="match status" value="1"/>
</dbReference>
<evidence type="ECO:0000256" key="3">
    <source>
        <dbReference type="ARBA" id="ARBA00022741"/>
    </source>
</evidence>
<dbReference type="Gene3D" id="3.30.70.380">
    <property type="entry name" value="Ferrodoxin-fold anticodon-binding domain"/>
    <property type="match status" value="1"/>
</dbReference>
<dbReference type="SMART" id="SM00896">
    <property type="entry name" value="FDX-ACB"/>
    <property type="match status" value="1"/>
</dbReference>
<dbReference type="InterPro" id="IPR036690">
    <property type="entry name" value="Fdx_antiC-bd_sf"/>
</dbReference>
<dbReference type="GO" id="GO:0006432">
    <property type="term" value="P:phenylalanyl-tRNA aminoacylation"/>
    <property type="evidence" value="ECO:0007669"/>
    <property type="project" value="TreeGrafter"/>
</dbReference>
<dbReference type="InterPro" id="IPR045864">
    <property type="entry name" value="aa-tRNA-synth_II/BPL/LPL"/>
</dbReference>
<dbReference type="InterPro" id="IPR005121">
    <property type="entry name" value="Fdx_antiC-bd"/>
</dbReference>
<dbReference type="Pfam" id="PF01409">
    <property type="entry name" value="tRNA-synt_2d"/>
    <property type="match status" value="1"/>
</dbReference>
<evidence type="ECO:0000256" key="5">
    <source>
        <dbReference type="ARBA" id="ARBA00022917"/>
    </source>
</evidence>
<dbReference type="GO" id="GO:0005737">
    <property type="term" value="C:cytoplasm"/>
    <property type="evidence" value="ECO:0007669"/>
    <property type="project" value="TreeGrafter"/>
</dbReference>
<comment type="caution">
    <text evidence="8">The sequence shown here is derived from an EMBL/GenBank/DDBJ whole genome shotgun (WGS) entry which is preliminary data.</text>
</comment>
<dbReference type="GO" id="GO:0004826">
    <property type="term" value="F:phenylalanine-tRNA ligase activity"/>
    <property type="evidence" value="ECO:0007669"/>
    <property type="project" value="TreeGrafter"/>
</dbReference>
<keyword evidence="2" id="KW-0436">Ligase</keyword>
<keyword evidence="4" id="KW-0067">ATP-binding</keyword>
<dbReference type="EMBL" id="AMFJ01000462">
    <property type="protein sequence ID" value="EKE27614.1"/>
    <property type="molecule type" value="Genomic_DNA"/>
</dbReference>
<name>K2GBQ5_9BACT</name>
<protein>
    <recommendedName>
        <fullName evidence="7">FDX-ACB domain-containing protein</fullName>
    </recommendedName>
</protein>
<reference evidence="8" key="1">
    <citation type="journal article" date="2012" name="Science">
        <title>Fermentation, hydrogen, and sulfur metabolism in multiple uncultivated bacterial phyla.</title>
        <authorList>
            <person name="Wrighton K.C."/>
            <person name="Thomas B.C."/>
            <person name="Sharon I."/>
            <person name="Miller C.S."/>
            <person name="Castelle C.J."/>
            <person name="VerBerkmoes N.C."/>
            <person name="Wilkins M.J."/>
            <person name="Hettich R.L."/>
            <person name="Lipton M.S."/>
            <person name="Williams K.H."/>
            <person name="Long P.E."/>
            <person name="Banfield J.F."/>
        </authorList>
    </citation>
    <scope>NUCLEOTIDE SEQUENCE [LARGE SCALE GENOMIC DNA]</scope>
</reference>
<evidence type="ECO:0000256" key="6">
    <source>
        <dbReference type="ARBA" id="ARBA00023146"/>
    </source>
</evidence>
<feature type="domain" description="FDX-ACB" evidence="7">
    <location>
        <begin position="293"/>
        <end position="409"/>
    </location>
</feature>
<proteinExistence type="inferred from homology"/>
<evidence type="ECO:0000313" key="8">
    <source>
        <dbReference type="EMBL" id="EKE27614.1"/>
    </source>
</evidence>
<dbReference type="PROSITE" id="PS51447">
    <property type="entry name" value="FDX_ACB"/>
    <property type="match status" value="1"/>
</dbReference>
<dbReference type="GO" id="GO:0005524">
    <property type="term" value="F:ATP binding"/>
    <property type="evidence" value="ECO:0007669"/>
    <property type="project" value="UniProtKB-KW"/>
</dbReference>